<feature type="compositionally biased region" description="Acidic residues" evidence="5">
    <location>
        <begin position="977"/>
        <end position="989"/>
    </location>
</feature>
<evidence type="ECO:0000256" key="2">
    <source>
        <dbReference type="ARBA" id="ARBA00022525"/>
    </source>
</evidence>
<dbReference type="KEGG" id="bana:BARAN1_0716"/>
<feature type="region of interest" description="Disordered" evidence="5">
    <location>
        <begin position="1233"/>
        <end position="1332"/>
    </location>
</feature>
<dbReference type="PROSITE" id="PS00018">
    <property type="entry name" value="EF_HAND_1"/>
    <property type="match status" value="3"/>
</dbReference>
<gene>
    <name evidence="8" type="ORF">BARAN1_0716</name>
</gene>
<feature type="compositionally biased region" description="Acidic residues" evidence="5">
    <location>
        <begin position="1362"/>
        <end position="1374"/>
    </location>
</feature>
<evidence type="ECO:0000256" key="4">
    <source>
        <dbReference type="ARBA" id="ARBA00022837"/>
    </source>
</evidence>
<feature type="region of interest" description="Disordered" evidence="5">
    <location>
        <begin position="1360"/>
        <end position="1384"/>
    </location>
</feature>
<accession>A0A2X3L1R4</accession>
<keyword evidence="9" id="KW-1185">Reference proteome</keyword>
<name>A0A2X3L1R4_9BACT</name>
<protein>
    <recommendedName>
        <fullName evidence="7">Bacterial Ig-like domain-containing protein</fullName>
    </recommendedName>
</protein>
<feature type="compositionally biased region" description="Acidic residues" evidence="5">
    <location>
        <begin position="1802"/>
        <end position="1811"/>
    </location>
</feature>
<evidence type="ECO:0000256" key="6">
    <source>
        <dbReference type="SAM" id="Phobius"/>
    </source>
</evidence>
<feature type="region of interest" description="Disordered" evidence="5">
    <location>
        <begin position="1978"/>
        <end position="2005"/>
    </location>
</feature>
<feature type="compositionally biased region" description="Acidic residues" evidence="5">
    <location>
        <begin position="1756"/>
        <end position="1768"/>
    </location>
</feature>
<feature type="compositionally biased region" description="Acidic residues" evidence="5">
    <location>
        <begin position="1241"/>
        <end position="1250"/>
    </location>
</feature>
<sequence length="2262" mass="234899">MNWFSCGNRDARGHAGHRSRRVLIPVLGLVFALGLIGFGATNTTTTLTSDVNPSVHGQPVTFTATVNPVPDGGTVIFKNETSVLGSVTVDTGTGKANFSTNSLSVGSHSITAEYSGTTDYNPSTSSPLDQKVDKASTTVSVGSSTNPSVTGQSVTFTATVSAVSPGSGTPTGTVDFYASGNLIAADCPLSGGTATCSRSFAHIESPVAVTAHYSGDTNFNPSDNVLNPLTQTVDKASTTVTFIPSGSSWVGDSYTVSGEVTVTSPGSGVPTGTVTVRDDTGETCAANLVEGAWSCFLSSSGAAGTRTLTAVYEGDANYAGSSGSTTHQVTTVATTLALTDEPDPSVVGGAVTLTATATAETGGGSPTGTVSFSIGTTPLGSAELVSSGTNKSEAVLVTTQIPFGTHTITATYPGDGRFAGSTATAEHTASKRETTTLVMGSDTALVVGDTVTVTVRVVDTSPGASSMPTGTVSVSVSPTDQGTPTSWSHALVAADAGEFTFTYTPTSGETTPHTFTATYAGDSTHSGSSGSFAQAIIKRAADIQLVLDPTTAYILQNVACQVHVEDDTAAGTPITPSGDVTFDDGGKNGAFTVSGTPGTTWPLDGSGNLSVIYTPGAFDAGTTTITATYNGSAVHIGKSTTQLLTVLLRPTEVTVNGCTNTILVNQECSYTVTVEEADGIPGTATAPFGTLSYSSYLGSDATQVPNSGAAPSGTFTYTCLGLDGHAGIDTIYAHYTPNDGIHAASGGGFGQAIQRRPTITTVTGSGTPAGVTYTATVQEDSGNAGTDTILQGNIHLLQPNEYPCTGLSGATLTCTGNFNTTSPLVNVTVQFGPTDRTHLGSTGSVNIERYDQFPDDLGDGSDGSECDDGCGSGGKNVAQMIFDLNASEVALQAVKLGLDTTALVLDVIPDGVITGGVVVQTGVTIPYSDIAKAVVAGAGILLDIAIMSMDTDLDDDGLPDVLEENVTDTDYDKWDTDGDGMGDWDELEEASGYYGGSRRPDPNDSDSDDDGIPDGDEQSLTHTNFCVADTDCDTVIDGGQGLAAVGEAETWGFADIRDHADPLMEETDGDGLRDDVEIAAGCPFVNDDDSDDDGLQDGFESWDGNGTCVTGDIGDSLTQSSLTGETDFCDPDTDGDGLTDGEEVALLGGLPVTSSGFKPVAPRGVSTVFGQDGSALTATIPALDDDSDNDGLSDCEEVSITHTNPLDQDSDNDTLSDANELIAVVGSSWPNRSFIQVSDPLDPDSDDDGLPDQVEYPGSGLGMLRTSGGVPDNVCSYVGDDDSDDDGLQDGHEDLDKDGQFDLGTIGTTQTIGTGETNLCNPDTDGDGLDDGQEEWQLGAGSVAVTSQDSATIAHTVPALDMDSDDDGLSDGEEVNVTHTDPLDWDTDNDTLSDLNELLVTGGTWPQRTFSQVSDPLDPDTDDDGLIDSVEYNGTGSDRFLHLSTDGVDDLVCPYVNDDDSDDDGLQDGGEDANHDGMLGVGGSGISIGDWGSQATKSVDYWECNLCNPDTDGDGLLDGEEVALLGGGPILGRPRPIPGFNTVIPEAVSTVLPLGTGPAGSPPGTRNSQLGPYTFVPAAGASMIATIPALDNDSDNDGLSDYEEVNITGTDPLDQDSDNDTLMDSDELIAIAGTWPQRTFDQESNPLDINTDDDHLFDPQEFSGSGLSTLAGALGGTRDMQCPFVNDDDSDDDGIQDGAVVVRTFVAVGVTYSWTHYEDFADVTGATDAAPGTVRTVVTPAGGEQNDDSIWNVCDPDSDGDGLLDGEEVAIGTDPGDWDTDDDGRNDWHEQTGGGPIPTDPFDPDTDDDGLLDSAEVFGSNPTNPANCDTDADGLCDGGARTPYMTSGHPSVVVSPRCRTGIGGHPNPLGIGEDEDGDGAWDSGETDPNNPDTDGDAVGDGFERLSFSVSRQSLIPATDLFGRPITVVYPEANNVKPACGCMNPLTSDSDEDGLLDGEEDLNHDGHFDFLPSDFDYGHHGPIPGPAYGSPLETNPCDPDTDHDGLTDLEELRGQANPPSFFPFNPTDPLDHDTDNDWIYDGPEVRWVCTELLFVSLDNDGDTFIDEDPVDEVDNDGDGLIDEDDVDFYVRFVPVLDPTNRDSDSDGFIDGLDEDPCNTQLIPIARPVVQTPVDTDGDGFADDDEIAAGTHPNDPTSFPCAFGSDLDLDGVCDDRLWLTDTNHDGTADTVTIDIDTNVLVDLRVEILSRDLQRGDFDGDGQADDGRYTISYAFANRRVIQPRLTVVILDYGCDLRVDQVEVTK</sequence>
<dbReference type="InterPro" id="IPR059100">
    <property type="entry name" value="TSP3_bac"/>
</dbReference>
<reference evidence="9" key="1">
    <citation type="submission" date="2018-05" db="EMBL/GenBank/DDBJ databases">
        <authorList>
            <person name="Hao L."/>
        </authorList>
    </citation>
    <scope>NUCLEOTIDE SEQUENCE [LARGE SCALE GENOMIC DNA]</scope>
</reference>
<evidence type="ECO:0000256" key="5">
    <source>
        <dbReference type="SAM" id="MobiDB-lite"/>
    </source>
</evidence>
<keyword evidence="3" id="KW-0732">Signal</keyword>
<organism evidence="8 9">
    <name type="scientific">Candidatus Bipolaricaulis anaerobius</name>
    <dbReference type="NCBI Taxonomy" id="2026885"/>
    <lineage>
        <taxon>Bacteria</taxon>
        <taxon>Candidatus Bipolaricaulota</taxon>
        <taxon>Candidatus Bipolaricaulia</taxon>
        <taxon>Candidatus Bipolaricaulales</taxon>
        <taxon>Candidatus Bipolaricaulaceae</taxon>
        <taxon>Candidatus Bipolaricaulis</taxon>
    </lineage>
</organism>
<keyword evidence="4" id="KW-0106">Calcium</keyword>
<feature type="region of interest" description="Disordered" evidence="5">
    <location>
        <begin position="1861"/>
        <end position="1901"/>
    </location>
</feature>
<dbReference type="PANTHER" id="PTHR37467">
    <property type="entry name" value="EXPORTED CALCIUM-BINDING GLYCOPROTEIN-RELATED"/>
    <property type="match status" value="1"/>
</dbReference>
<keyword evidence="6" id="KW-0472">Membrane</keyword>
<dbReference type="InterPro" id="IPR053180">
    <property type="entry name" value="Ca-binding_acidic-repeat"/>
</dbReference>
<feature type="compositionally biased region" description="Acidic residues" evidence="5">
    <location>
        <begin position="1003"/>
        <end position="1017"/>
    </location>
</feature>
<feature type="domain" description="Bacterial Ig-like" evidence="7">
    <location>
        <begin position="47"/>
        <end position="132"/>
    </location>
</feature>
<evidence type="ECO:0000256" key="3">
    <source>
        <dbReference type="ARBA" id="ARBA00022729"/>
    </source>
</evidence>
<feature type="region of interest" description="Disordered" evidence="5">
    <location>
        <begin position="1740"/>
        <end position="1829"/>
    </location>
</feature>
<dbReference type="InterPro" id="IPR013783">
    <property type="entry name" value="Ig-like_fold"/>
</dbReference>
<dbReference type="Pfam" id="PF18884">
    <property type="entry name" value="TSP3_bac"/>
    <property type="match status" value="8"/>
</dbReference>
<evidence type="ECO:0000259" key="7">
    <source>
        <dbReference type="Pfam" id="PF16640"/>
    </source>
</evidence>
<feature type="compositionally biased region" description="Basic and acidic residues" evidence="5">
    <location>
        <begin position="1289"/>
        <end position="1300"/>
    </location>
</feature>
<dbReference type="InterPro" id="IPR018247">
    <property type="entry name" value="EF_Hand_1_Ca_BS"/>
</dbReference>
<feature type="transmembrane region" description="Helical" evidence="6">
    <location>
        <begin position="22"/>
        <end position="40"/>
    </location>
</feature>
<dbReference type="Gene3D" id="2.60.40.10">
    <property type="entry name" value="Immunoglobulins"/>
    <property type="match status" value="6"/>
</dbReference>
<evidence type="ECO:0000313" key="9">
    <source>
        <dbReference type="Proteomes" id="UP000249818"/>
    </source>
</evidence>
<proteinExistence type="predicted"/>
<comment type="subcellular location">
    <subcellularLocation>
        <location evidence="1">Secreted</location>
    </subcellularLocation>
</comment>
<evidence type="ECO:0000256" key="1">
    <source>
        <dbReference type="ARBA" id="ARBA00004613"/>
    </source>
</evidence>
<feature type="domain" description="Bacterial Ig-like" evidence="7">
    <location>
        <begin position="338"/>
        <end position="425"/>
    </location>
</feature>
<keyword evidence="6" id="KW-0812">Transmembrane</keyword>
<feature type="domain" description="Bacterial Ig-like" evidence="7">
    <location>
        <begin position="247"/>
        <end position="330"/>
    </location>
</feature>
<feature type="compositionally biased region" description="Low complexity" evidence="5">
    <location>
        <begin position="1304"/>
        <end position="1317"/>
    </location>
</feature>
<feature type="compositionally biased region" description="Acidic residues" evidence="5">
    <location>
        <begin position="1279"/>
        <end position="1288"/>
    </location>
</feature>
<dbReference type="InterPro" id="IPR032109">
    <property type="entry name" value="Big_3_5"/>
</dbReference>
<dbReference type="Proteomes" id="UP000249818">
    <property type="component" value="Chromosome BARAN1"/>
</dbReference>
<keyword evidence="2" id="KW-0964">Secreted</keyword>
<dbReference type="Pfam" id="PF16640">
    <property type="entry name" value="Big_3_5"/>
    <property type="match status" value="4"/>
</dbReference>
<feature type="region of interest" description="Disordered" evidence="5">
    <location>
        <begin position="969"/>
        <end position="1020"/>
    </location>
</feature>
<evidence type="ECO:0000313" key="8">
    <source>
        <dbReference type="EMBL" id="SQD92740.1"/>
    </source>
</evidence>
<dbReference type="EMBL" id="LS483254">
    <property type="protein sequence ID" value="SQD92740.1"/>
    <property type="molecule type" value="Genomic_DNA"/>
</dbReference>
<feature type="domain" description="Bacterial Ig-like" evidence="7">
    <location>
        <begin position="143"/>
        <end position="233"/>
    </location>
</feature>
<keyword evidence="6" id="KW-1133">Transmembrane helix</keyword>
<dbReference type="PANTHER" id="PTHR37467:SF1">
    <property type="entry name" value="EXPORTED CALCIUM-BINDING GLYCOPROTEIN"/>
    <property type="match status" value="1"/>
</dbReference>